<dbReference type="SMART" id="SM00471">
    <property type="entry name" value="HDc"/>
    <property type="match status" value="1"/>
</dbReference>
<dbReference type="EC" id="3.1.-.-" evidence="5 6"/>
<dbReference type="GO" id="GO:0004521">
    <property type="term" value="F:RNA endonuclease activity"/>
    <property type="evidence" value="ECO:0007669"/>
    <property type="project" value="UniProtKB-UniRule"/>
</dbReference>
<dbReference type="Proteomes" id="UP000033966">
    <property type="component" value="Unassembled WGS sequence"/>
</dbReference>
<comment type="similarity">
    <text evidence="5">Belongs to the RNase Y family.</text>
</comment>
<dbReference type="InterPro" id="IPR004088">
    <property type="entry name" value="KH_dom_type_1"/>
</dbReference>
<reference evidence="9 10" key="1">
    <citation type="journal article" date="2015" name="Nature">
        <title>rRNA introns, odd ribosomes, and small enigmatic genomes across a large radiation of phyla.</title>
        <authorList>
            <person name="Brown C.T."/>
            <person name="Hug L.A."/>
            <person name="Thomas B.C."/>
            <person name="Sharon I."/>
            <person name="Castelle C.J."/>
            <person name="Singh A."/>
            <person name="Wilkins M.J."/>
            <person name="Williams K.H."/>
            <person name="Banfield J.F."/>
        </authorList>
    </citation>
    <scope>NUCLEOTIDE SEQUENCE [LARGE SCALE GENOMIC DNA]</scope>
</reference>
<dbReference type="NCBIfam" id="TIGR00277">
    <property type="entry name" value="HDIG"/>
    <property type="match status" value="1"/>
</dbReference>
<dbReference type="HAMAP" id="MF_00335">
    <property type="entry name" value="RNase_Y"/>
    <property type="match status" value="1"/>
</dbReference>
<comment type="function">
    <text evidence="5">Endoribonuclease that initiates mRNA decay.</text>
</comment>
<evidence type="ECO:0000256" key="5">
    <source>
        <dbReference type="HAMAP-Rule" id="MF_00335"/>
    </source>
</evidence>
<gene>
    <name evidence="5" type="primary">rny</name>
    <name evidence="9" type="ORF">UW92_C0025G0006</name>
</gene>
<dbReference type="PROSITE" id="PS51831">
    <property type="entry name" value="HD"/>
    <property type="match status" value="1"/>
</dbReference>
<dbReference type="InterPro" id="IPR004087">
    <property type="entry name" value="KH_dom"/>
</dbReference>
<dbReference type="GO" id="GO:0003723">
    <property type="term" value="F:RNA binding"/>
    <property type="evidence" value="ECO:0007669"/>
    <property type="project" value="UniProtKB-UniRule"/>
</dbReference>
<dbReference type="PANTHER" id="PTHR12826:SF15">
    <property type="entry name" value="RIBONUCLEASE Y"/>
    <property type="match status" value="1"/>
</dbReference>
<evidence type="ECO:0000256" key="4">
    <source>
        <dbReference type="ARBA" id="ARBA00022884"/>
    </source>
</evidence>
<keyword evidence="1 5" id="KW-0540">Nuclease</keyword>
<organism evidence="9 10">
    <name type="scientific">Candidatus Jorgensenbacteria bacterium GW2011_GWA2_45_13</name>
    <dbReference type="NCBI Taxonomy" id="1618662"/>
    <lineage>
        <taxon>Bacteria</taxon>
        <taxon>Candidatus Joergenseniibacteriota</taxon>
    </lineage>
</organism>
<dbReference type="PANTHER" id="PTHR12826">
    <property type="entry name" value="RIBONUCLEASE Y"/>
    <property type="match status" value="1"/>
</dbReference>
<dbReference type="CDD" id="cd00077">
    <property type="entry name" value="HDc"/>
    <property type="match status" value="1"/>
</dbReference>
<dbReference type="NCBIfam" id="TIGR03319">
    <property type="entry name" value="RNase_Y"/>
    <property type="match status" value="1"/>
</dbReference>
<evidence type="ECO:0000256" key="6">
    <source>
        <dbReference type="NCBIfam" id="TIGR03319"/>
    </source>
</evidence>
<accession>A0A0G1P362</accession>
<evidence type="ECO:0000313" key="9">
    <source>
        <dbReference type="EMBL" id="KKT90824.1"/>
    </source>
</evidence>
<protein>
    <recommendedName>
        <fullName evidence="5 6">Ribonuclease Y</fullName>
        <shortName evidence="5">RNase Y</shortName>
        <ecNumber evidence="5 6">3.1.-.-</ecNumber>
    </recommendedName>
</protein>
<dbReference type="InterPro" id="IPR022711">
    <property type="entry name" value="RNase_Y_N"/>
</dbReference>
<keyword evidence="5" id="KW-1133">Transmembrane helix</keyword>
<dbReference type="Pfam" id="PF01966">
    <property type="entry name" value="HD"/>
    <property type="match status" value="1"/>
</dbReference>
<keyword evidence="7" id="KW-0175">Coiled coil</keyword>
<dbReference type="PROSITE" id="PS50084">
    <property type="entry name" value="KH_TYPE_1"/>
    <property type="match status" value="1"/>
</dbReference>
<dbReference type="SUPFAM" id="SSF54791">
    <property type="entry name" value="Eukaryotic type KH-domain (KH-domain type I)"/>
    <property type="match status" value="1"/>
</dbReference>
<feature type="transmembrane region" description="Helical" evidence="5">
    <location>
        <begin position="6"/>
        <end position="25"/>
    </location>
</feature>
<dbReference type="Pfam" id="PF00013">
    <property type="entry name" value="KH_1"/>
    <property type="match status" value="1"/>
</dbReference>
<dbReference type="GO" id="GO:0005886">
    <property type="term" value="C:plasma membrane"/>
    <property type="evidence" value="ECO:0007669"/>
    <property type="project" value="UniProtKB-SubCell"/>
</dbReference>
<name>A0A0G1P362_9BACT</name>
<keyword evidence="4 5" id="KW-0694">RNA-binding</keyword>
<comment type="subcellular location">
    <subcellularLocation>
        <location evidence="5">Cell membrane</location>
        <topology evidence="5">Single-pass membrane protein</topology>
    </subcellularLocation>
</comment>
<feature type="coiled-coil region" evidence="7">
    <location>
        <begin position="53"/>
        <end position="130"/>
    </location>
</feature>
<evidence type="ECO:0000313" key="10">
    <source>
        <dbReference type="Proteomes" id="UP000033966"/>
    </source>
</evidence>
<dbReference type="InterPro" id="IPR006675">
    <property type="entry name" value="HDIG_dom"/>
</dbReference>
<evidence type="ECO:0000256" key="1">
    <source>
        <dbReference type="ARBA" id="ARBA00022722"/>
    </source>
</evidence>
<dbReference type="EMBL" id="LCKF01000025">
    <property type="protein sequence ID" value="KKT90824.1"/>
    <property type="molecule type" value="Genomic_DNA"/>
</dbReference>
<dbReference type="InterPro" id="IPR017705">
    <property type="entry name" value="Ribonuclease_Y"/>
</dbReference>
<evidence type="ECO:0000256" key="3">
    <source>
        <dbReference type="ARBA" id="ARBA00022801"/>
    </source>
</evidence>
<feature type="domain" description="HD" evidence="8">
    <location>
        <begin position="323"/>
        <end position="416"/>
    </location>
</feature>
<keyword evidence="2 5" id="KW-0255">Endonuclease</keyword>
<comment type="caution">
    <text evidence="9">The sequence shown here is derived from an EMBL/GenBank/DDBJ whole genome shotgun (WGS) entry which is preliminary data.</text>
</comment>
<sequence length="507" mass="57411">MNPNVLLAAGFIVLGIVLGYFLRFWTALRSRDSLESKFQKQIEAAKTEAKEIILSAKNEATKALADAQREERERKQDLRRLEEHLLKKESAIDKERAEVESLNTKKKEELEKLKETEEETKGLKEKVLKELESVAGFSKEEARAQMFQELENTSRNELAEKIVNLERQNADQIEAKSVEIITSAIQRYARNSISDVTTSVVTLPNEDLKGKIIGREGRNIRAFERLTGVEVVVDETPESILISSFDPLRRELAKLALEKLLKDGRIQPAKIEEKVEEARMELDDRIRKIGEEAAYEVGILDLPKEIVHLLGRLNYRTSYGQNVLQHSVEMAHIAGMMAAELHLKIDVTKKAALLHDIGKAIDHEVEGTHVEIGRKLLKKYGINEEIIRAMESHHEEYPFSSPEAYVVTAADVISAARPGARRDTLEKYLKRLEDIERVVNTFEGVNQAYAVSAGREVRVFVTPEKIDDFGALQLAKQIAAKIQSEVQYPGEIKVIVVREVKAVEYAK</sequence>
<dbReference type="InterPro" id="IPR015946">
    <property type="entry name" value="KH_dom-like_a/b"/>
</dbReference>
<keyword evidence="5" id="KW-0472">Membrane</keyword>
<dbReference type="Gene3D" id="1.10.3210.10">
    <property type="entry name" value="Hypothetical protein af1432"/>
    <property type="match status" value="1"/>
</dbReference>
<keyword evidence="5" id="KW-1003">Cell membrane</keyword>
<dbReference type="GO" id="GO:0006402">
    <property type="term" value="P:mRNA catabolic process"/>
    <property type="evidence" value="ECO:0007669"/>
    <property type="project" value="UniProtKB-UniRule"/>
</dbReference>
<dbReference type="PATRIC" id="fig|1618662.3.peg.504"/>
<dbReference type="Gene3D" id="3.30.300.20">
    <property type="match status" value="1"/>
</dbReference>
<dbReference type="InterPro" id="IPR003607">
    <property type="entry name" value="HD/PDEase_dom"/>
</dbReference>
<evidence type="ECO:0000259" key="8">
    <source>
        <dbReference type="PROSITE" id="PS51831"/>
    </source>
</evidence>
<keyword evidence="3 5" id="KW-0378">Hydrolase</keyword>
<dbReference type="GO" id="GO:0016787">
    <property type="term" value="F:hydrolase activity"/>
    <property type="evidence" value="ECO:0007669"/>
    <property type="project" value="UniProtKB-KW"/>
</dbReference>
<evidence type="ECO:0000256" key="7">
    <source>
        <dbReference type="SAM" id="Coils"/>
    </source>
</evidence>
<dbReference type="Pfam" id="PF12072">
    <property type="entry name" value="RNase_Y_N"/>
    <property type="match status" value="1"/>
</dbReference>
<evidence type="ECO:0000256" key="2">
    <source>
        <dbReference type="ARBA" id="ARBA00022759"/>
    </source>
</evidence>
<dbReference type="AlphaFoldDB" id="A0A0G1P362"/>
<dbReference type="CDD" id="cd22431">
    <property type="entry name" value="KH-I_RNaseY"/>
    <property type="match status" value="1"/>
</dbReference>
<keyword evidence="5" id="KW-0812">Transmembrane</keyword>
<dbReference type="InterPro" id="IPR036612">
    <property type="entry name" value="KH_dom_type_1_sf"/>
</dbReference>
<dbReference type="SMART" id="SM00322">
    <property type="entry name" value="KH"/>
    <property type="match status" value="1"/>
</dbReference>
<dbReference type="SUPFAM" id="SSF109604">
    <property type="entry name" value="HD-domain/PDEase-like"/>
    <property type="match status" value="1"/>
</dbReference>
<proteinExistence type="inferred from homology"/>
<dbReference type="InterPro" id="IPR006674">
    <property type="entry name" value="HD_domain"/>
</dbReference>